<dbReference type="EMBL" id="JBBWWR010000005">
    <property type="protein sequence ID" value="KAK8966744.1"/>
    <property type="molecule type" value="Genomic_DNA"/>
</dbReference>
<sequence>MEGRYLVGGFLAKKAYDSPSWATHLNPIPSFCYCKILFSGIRRSGEEFVRKERLGQEKENHGIVRDREREEGREQERNSLIYSMHKCSFYNYKRPQRFTKHG</sequence>
<reference evidence="1 2" key="1">
    <citation type="journal article" date="2022" name="Nat. Plants">
        <title>Genomes of leafy and leafless Platanthera orchids illuminate the evolution of mycoheterotrophy.</title>
        <authorList>
            <person name="Li M.H."/>
            <person name="Liu K.W."/>
            <person name="Li Z."/>
            <person name="Lu H.C."/>
            <person name="Ye Q.L."/>
            <person name="Zhang D."/>
            <person name="Wang J.Y."/>
            <person name="Li Y.F."/>
            <person name="Zhong Z.M."/>
            <person name="Liu X."/>
            <person name="Yu X."/>
            <person name="Liu D.K."/>
            <person name="Tu X.D."/>
            <person name="Liu B."/>
            <person name="Hao Y."/>
            <person name="Liao X.Y."/>
            <person name="Jiang Y.T."/>
            <person name="Sun W.H."/>
            <person name="Chen J."/>
            <person name="Chen Y.Q."/>
            <person name="Ai Y."/>
            <person name="Zhai J.W."/>
            <person name="Wu S.S."/>
            <person name="Zhou Z."/>
            <person name="Hsiao Y.Y."/>
            <person name="Wu W.L."/>
            <person name="Chen Y.Y."/>
            <person name="Lin Y.F."/>
            <person name="Hsu J.L."/>
            <person name="Li C.Y."/>
            <person name="Wang Z.W."/>
            <person name="Zhao X."/>
            <person name="Zhong W.Y."/>
            <person name="Ma X.K."/>
            <person name="Ma L."/>
            <person name="Huang J."/>
            <person name="Chen G.Z."/>
            <person name="Huang M.Z."/>
            <person name="Huang L."/>
            <person name="Peng D.H."/>
            <person name="Luo Y.B."/>
            <person name="Zou S.Q."/>
            <person name="Chen S.P."/>
            <person name="Lan S."/>
            <person name="Tsai W.C."/>
            <person name="Van de Peer Y."/>
            <person name="Liu Z.J."/>
        </authorList>
    </citation>
    <scope>NUCLEOTIDE SEQUENCE [LARGE SCALE GENOMIC DNA]</scope>
    <source>
        <strain evidence="1">Lor288</strain>
    </source>
</reference>
<gene>
    <name evidence="1" type="ORF">KSP40_PGU006574</name>
</gene>
<organism evidence="1 2">
    <name type="scientific">Platanthera guangdongensis</name>
    <dbReference type="NCBI Taxonomy" id="2320717"/>
    <lineage>
        <taxon>Eukaryota</taxon>
        <taxon>Viridiplantae</taxon>
        <taxon>Streptophyta</taxon>
        <taxon>Embryophyta</taxon>
        <taxon>Tracheophyta</taxon>
        <taxon>Spermatophyta</taxon>
        <taxon>Magnoliopsida</taxon>
        <taxon>Liliopsida</taxon>
        <taxon>Asparagales</taxon>
        <taxon>Orchidaceae</taxon>
        <taxon>Orchidoideae</taxon>
        <taxon>Orchideae</taxon>
        <taxon>Orchidinae</taxon>
        <taxon>Platanthera</taxon>
    </lineage>
</organism>
<protein>
    <submittedName>
        <fullName evidence="1">Uncharacterized protein</fullName>
    </submittedName>
</protein>
<dbReference type="Proteomes" id="UP001412067">
    <property type="component" value="Unassembled WGS sequence"/>
</dbReference>
<accession>A0ABR2MSU3</accession>
<proteinExistence type="predicted"/>
<evidence type="ECO:0000313" key="1">
    <source>
        <dbReference type="EMBL" id="KAK8966744.1"/>
    </source>
</evidence>
<evidence type="ECO:0000313" key="2">
    <source>
        <dbReference type="Proteomes" id="UP001412067"/>
    </source>
</evidence>
<comment type="caution">
    <text evidence="1">The sequence shown here is derived from an EMBL/GenBank/DDBJ whole genome shotgun (WGS) entry which is preliminary data.</text>
</comment>
<name>A0ABR2MSU3_9ASPA</name>
<keyword evidence="2" id="KW-1185">Reference proteome</keyword>